<comment type="subcellular location">
    <subcellularLocation>
        <location evidence="1">Cell membrane</location>
        <topology evidence="1">Peripheral membrane protein</topology>
    </subcellularLocation>
</comment>
<dbReference type="FunFam" id="3.40.50.300:FF:000127">
    <property type="entry name" value="Ribose import ATP-binding protein RbsA"/>
    <property type="match status" value="1"/>
</dbReference>
<dbReference type="RefSeq" id="WP_012745104.1">
    <property type="nucleotide sequence ID" value="NC_012785.1"/>
</dbReference>
<dbReference type="AlphaFoldDB" id="C5CEZ3"/>
<gene>
    <name evidence="11" type="ordered locus">Kole_0604</name>
</gene>
<feature type="domain" description="ABC transporter" evidence="10">
    <location>
        <begin position="254"/>
        <end position="495"/>
    </location>
</feature>
<dbReference type="Gene3D" id="3.40.50.300">
    <property type="entry name" value="P-loop containing nucleotide triphosphate hydrolases"/>
    <property type="match status" value="2"/>
</dbReference>
<evidence type="ECO:0000256" key="9">
    <source>
        <dbReference type="ARBA" id="ARBA00023136"/>
    </source>
</evidence>
<keyword evidence="3" id="KW-1003">Cell membrane</keyword>
<evidence type="ECO:0000256" key="3">
    <source>
        <dbReference type="ARBA" id="ARBA00022475"/>
    </source>
</evidence>
<evidence type="ECO:0000256" key="4">
    <source>
        <dbReference type="ARBA" id="ARBA00022597"/>
    </source>
</evidence>
<dbReference type="InterPro" id="IPR017871">
    <property type="entry name" value="ABC_transporter-like_CS"/>
</dbReference>
<dbReference type="InterPro" id="IPR050107">
    <property type="entry name" value="ABC_carbohydrate_import_ATPase"/>
</dbReference>
<dbReference type="CDD" id="cd03216">
    <property type="entry name" value="ABC_Carb_Monos_I"/>
    <property type="match status" value="1"/>
</dbReference>
<dbReference type="GO" id="GO:0005886">
    <property type="term" value="C:plasma membrane"/>
    <property type="evidence" value="ECO:0007669"/>
    <property type="project" value="UniProtKB-SubCell"/>
</dbReference>
<keyword evidence="9" id="KW-0472">Membrane</keyword>
<dbReference type="PROSITE" id="PS50893">
    <property type="entry name" value="ABC_TRANSPORTER_2"/>
    <property type="match status" value="2"/>
</dbReference>
<evidence type="ECO:0000256" key="5">
    <source>
        <dbReference type="ARBA" id="ARBA00022737"/>
    </source>
</evidence>
<organism evidence="11 12">
    <name type="scientific">Kosmotoga olearia (strain ATCC BAA-1733 / DSM 21960 / TBF 19.5.1)</name>
    <dbReference type="NCBI Taxonomy" id="521045"/>
    <lineage>
        <taxon>Bacteria</taxon>
        <taxon>Thermotogati</taxon>
        <taxon>Thermotogota</taxon>
        <taxon>Thermotogae</taxon>
        <taxon>Kosmotogales</taxon>
        <taxon>Kosmotogaceae</taxon>
        <taxon>Kosmotoga</taxon>
    </lineage>
</organism>
<feature type="domain" description="ABC transporter" evidence="10">
    <location>
        <begin position="8"/>
        <end position="243"/>
    </location>
</feature>
<reference evidence="11 12" key="2">
    <citation type="journal article" date="2011" name="J. Bacteriol.">
        <title>Genome Sequence of Kosmotoga olearia Strain TBF 19.5.1, a Thermophilic Bacterium with a Wide Growth Temperature Range, Isolated from the Troll B Oil Platform in the North Sea.</title>
        <authorList>
            <person name="Swithers K.S."/>
            <person name="Dipippo J.L."/>
            <person name="Bruce D.C."/>
            <person name="Detter C."/>
            <person name="Tapia R."/>
            <person name="Han S."/>
            <person name="Goodwin L.A."/>
            <person name="Han J."/>
            <person name="Woyke T."/>
            <person name="Pitluck S."/>
            <person name="Pennacchio L."/>
            <person name="Nolan M."/>
            <person name="Mikhailova N."/>
            <person name="Land M.L."/>
            <person name="Nesbo C.L."/>
            <person name="Gogarten J.P."/>
            <person name="Noll K.M."/>
        </authorList>
    </citation>
    <scope>NUCLEOTIDE SEQUENCE [LARGE SCALE GENOMIC DNA]</scope>
    <source>
        <strain evidence="12">ATCC BAA-1733 / DSM 21960 / TBF 19.5.1</strain>
    </source>
</reference>
<dbReference type="KEGG" id="kol:Kole_0604"/>
<keyword evidence="2" id="KW-0813">Transport</keyword>
<reference evidence="11 12" key="1">
    <citation type="submission" date="2009-06" db="EMBL/GenBank/DDBJ databases">
        <title>Complete sequence of Thermotogales bacterium TBF 19.5.1.</title>
        <authorList>
            <consortium name="US DOE Joint Genome Institute"/>
            <person name="Lucas S."/>
            <person name="Copeland A."/>
            <person name="Lapidus A."/>
            <person name="Glavina del Rio T."/>
            <person name="Tice H."/>
            <person name="Bruce D."/>
            <person name="Goodwin L."/>
            <person name="Pitluck S."/>
            <person name="Chertkov O."/>
            <person name="Brettin T."/>
            <person name="Detter J.C."/>
            <person name="Han C."/>
            <person name="Schmutz J."/>
            <person name="Larimer F."/>
            <person name="Land M."/>
            <person name="Hauser L."/>
            <person name="Kyrpides N."/>
            <person name="Ovchinnikova G."/>
            <person name="Noll K."/>
        </authorList>
    </citation>
    <scope>NUCLEOTIDE SEQUENCE [LARGE SCALE GENOMIC DNA]</scope>
    <source>
        <strain evidence="12">ATCC BAA-1733 / DSM 21960 / TBF 19.5.1</strain>
    </source>
</reference>
<dbReference type="eggNOG" id="COG1129">
    <property type="taxonomic scope" value="Bacteria"/>
</dbReference>
<evidence type="ECO:0000256" key="6">
    <source>
        <dbReference type="ARBA" id="ARBA00022741"/>
    </source>
</evidence>
<dbReference type="GO" id="GO:0005524">
    <property type="term" value="F:ATP binding"/>
    <property type="evidence" value="ECO:0007669"/>
    <property type="project" value="UniProtKB-KW"/>
</dbReference>
<dbReference type="PANTHER" id="PTHR43790:SF3">
    <property type="entry name" value="D-ALLOSE IMPORT ATP-BINDING PROTEIN ALSA-RELATED"/>
    <property type="match status" value="1"/>
</dbReference>
<evidence type="ECO:0000256" key="1">
    <source>
        <dbReference type="ARBA" id="ARBA00004202"/>
    </source>
</evidence>
<dbReference type="STRING" id="521045.Kole_0604"/>
<dbReference type="HOGENOM" id="CLU_000604_92_3_0"/>
<dbReference type="SUPFAM" id="SSF52540">
    <property type="entry name" value="P-loop containing nucleoside triphosphate hydrolases"/>
    <property type="match status" value="2"/>
</dbReference>
<dbReference type="PANTHER" id="PTHR43790">
    <property type="entry name" value="CARBOHYDRATE TRANSPORT ATP-BINDING PROTEIN MG119-RELATED"/>
    <property type="match status" value="1"/>
</dbReference>
<evidence type="ECO:0000256" key="7">
    <source>
        <dbReference type="ARBA" id="ARBA00022840"/>
    </source>
</evidence>
<dbReference type="InterPro" id="IPR027417">
    <property type="entry name" value="P-loop_NTPase"/>
</dbReference>
<dbReference type="PROSITE" id="PS00211">
    <property type="entry name" value="ABC_TRANSPORTER_1"/>
    <property type="match status" value="1"/>
</dbReference>
<keyword evidence="5" id="KW-0677">Repeat</keyword>
<name>C5CEZ3_KOSOT</name>
<dbReference type="Proteomes" id="UP000002382">
    <property type="component" value="Chromosome"/>
</dbReference>
<keyword evidence="8" id="KW-1278">Translocase</keyword>
<protein>
    <submittedName>
        <fullName evidence="11">ABC transporter related</fullName>
    </submittedName>
</protein>
<evidence type="ECO:0000256" key="2">
    <source>
        <dbReference type="ARBA" id="ARBA00022448"/>
    </source>
</evidence>
<dbReference type="SMART" id="SM00382">
    <property type="entry name" value="AAA"/>
    <property type="match status" value="2"/>
</dbReference>
<keyword evidence="12" id="KW-1185">Reference proteome</keyword>
<dbReference type="InterPro" id="IPR003439">
    <property type="entry name" value="ABC_transporter-like_ATP-bd"/>
</dbReference>
<evidence type="ECO:0000259" key="10">
    <source>
        <dbReference type="PROSITE" id="PS50893"/>
    </source>
</evidence>
<keyword evidence="7" id="KW-0067">ATP-binding</keyword>
<keyword evidence="4" id="KW-0762">Sugar transport</keyword>
<accession>C5CEZ3</accession>
<dbReference type="EMBL" id="CP001634">
    <property type="protein sequence ID" value="ACR79322.1"/>
    <property type="molecule type" value="Genomic_DNA"/>
</dbReference>
<dbReference type="GO" id="GO:0016887">
    <property type="term" value="F:ATP hydrolysis activity"/>
    <property type="evidence" value="ECO:0007669"/>
    <property type="project" value="InterPro"/>
</dbReference>
<dbReference type="Pfam" id="PF00005">
    <property type="entry name" value="ABC_tran"/>
    <property type="match status" value="2"/>
</dbReference>
<keyword evidence="6" id="KW-0547">Nucleotide-binding</keyword>
<evidence type="ECO:0000313" key="12">
    <source>
        <dbReference type="Proteomes" id="UP000002382"/>
    </source>
</evidence>
<dbReference type="CDD" id="cd03215">
    <property type="entry name" value="ABC_Carb_Monos_II"/>
    <property type="match status" value="1"/>
</dbReference>
<dbReference type="InterPro" id="IPR003593">
    <property type="entry name" value="AAA+_ATPase"/>
</dbReference>
<proteinExistence type="predicted"/>
<sequence>MKENEPILIMKGITKRFPGVLALNKVDFRLKHGEIHALVGENGAGKSTLIKILSGVHTPDEGEIILDGKPINFTSPIQAIRAGISVIYQELNLVEDLTVAENIYLGNEGGSWFNLRKKNICRRASELLKKLGFSISATEFVKDLNVSEKQLVEIAKALATNARIIVMDEPTATLTDHETKMLFDHVRNLKKRGVSIIFISHRLEEVFEIADTVTVLRDGQRISSDEISNYTRERLITDVVGRKIENMFPKENKVSDEIIFEVRELNVPGYVHNVSFNVRKGEIFGIAGLVGSGKSGIAMGIYGGLKATAKECKLLGKDYPIPSRPDIALEKGVILVPEDRKSQGLVLVLNILENVVLQNTKFISKLGHLNWKEGKRITNDMVNRLEVKTPSIKQRVSNLSGGNQQKVVLAKGLLRKPKLAIFVEPTRGIDVGAKVEVYKLMNELANQGVGIIMISSELPEVMGMSDRVLVMHRGKQREVFERSEMSQEKIIAAAMGG</sequence>
<evidence type="ECO:0000256" key="8">
    <source>
        <dbReference type="ARBA" id="ARBA00022967"/>
    </source>
</evidence>
<evidence type="ECO:0000313" key="11">
    <source>
        <dbReference type="EMBL" id="ACR79322.1"/>
    </source>
</evidence>